<feature type="compositionally biased region" description="Basic and acidic residues" evidence="1">
    <location>
        <begin position="52"/>
        <end position="61"/>
    </location>
</feature>
<dbReference type="SUPFAM" id="SSF81606">
    <property type="entry name" value="PP2C-like"/>
    <property type="match status" value="1"/>
</dbReference>
<feature type="compositionally biased region" description="Basic and acidic residues" evidence="1">
    <location>
        <begin position="22"/>
        <end position="31"/>
    </location>
</feature>
<dbReference type="Pfam" id="PF00481">
    <property type="entry name" value="PP2C"/>
    <property type="match status" value="1"/>
</dbReference>
<sequence length="172" mass="18370">MAKESEIVNPVTEADGSNVEPAVHKREREASEGTLLDEEAKKQKTGTPSRGGDAEGKETGRDSSAAAVSGESKRNCCAKDKQSVVLVEQDRAFEIEAGAAEDKGSRHSMEDAWVVLPNGSLDTPGKLRCSHFAIYDGHGGRLAAEYAQKHLHRNVLAAGLPLGCESYQKGHT</sequence>
<organism evidence="3">
    <name type="scientific">Rhizophora mucronata</name>
    <name type="common">Asiatic mangrove</name>
    <dbReference type="NCBI Taxonomy" id="61149"/>
    <lineage>
        <taxon>Eukaryota</taxon>
        <taxon>Viridiplantae</taxon>
        <taxon>Streptophyta</taxon>
        <taxon>Embryophyta</taxon>
        <taxon>Tracheophyta</taxon>
        <taxon>Spermatophyta</taxon>
        <taxon>Magnoliopsida</taxon>
        <taxon>eudicotyledons</taxon>
        <taxon>Gunneridae</taxon>
        <taxon>Pentapetalae</taxon>
        <taxon>rosids</taxon>
        <taxon>fabids</taxon>
        <taxon>Malpighiales</taxon>
        <taxon>Rhizophoraceae</taxon>
        <taxon>Rhizophora</taxon>
    </lineage>
</organism>
<dbReference type="PROSITE" id="PS51746">
    <property type="entry name" value="PPM_2"/>
    <property type="match status" value="1"/>
</dbReference>
<dbReference type="Gene3D" id="3.60.40.10">
    <property type="entry name" value="PPM-type phosphatase domain"/>
    <property type="match status" value="1"/>
</dbReference>
<dbReference type="InterPro" id="IPR001932">
    <property type="entry name" value="PPM-type_phosphatase-like_dom"/>
</dbReference>
<feature type="domain" description="PPM-type phosphatase" evidence="2">
    <location>
        <begin position="96"/>
        <end position="172"/>
    </location>
</feature>
<dbReference type="EMBL" id="GGEC01037916">
    <property type="protein sequence ID" value="MBX18400.1"/>
    <property type="molecule type" value="Transcribed_RNA"/>
</dbReference>
<reference evidence="3" key="1">
    <citation type="submission" date="2018-02" db="EMBL/GenBank/DDBJ databases">
        <title>Rhizophora mucronata_Transcriptome.</title>
        <authorList>
            <person name="Meera S.P."/>
            <person name="Sreeshan A."/>
            <person name="Augustine A."/>
        </authorList>
    </citation>
    <scope>NUCLEOTIDE SEQUENCE</scope>
    <source>
        <tissue evidence="3">Leaf</tissue>
    </source>
</reference>
<proteinExistence type="predicted"/>
<feature type="region of interest" description="Disordered" evidence="1">
    <location>
        <begin position="1"/>
        <end position="75"/>
    </location>
</feature>
<evidence type="ECO:0000256" key="1">
    <source>
        <dbReference type="SAM" id="MobiDB-lite"/>
    </source>
</evidence>
<evidence type="ECO:0000313" key="3">
    <source>
        <dbReference type="EMBL" id="MBX18403.1"/>
    </source>
</evidence>
<dbReference type="EMBL" id="GGEC01037917">
    <property type="protein sequence ID" value="MBX18401.1"/>
    <property type="molecule type" value="Transcribed_RNA"/>
</dbReference>
<dbReference type="InterPro" id="IPR036457">
    <property type="entry name" value="PPM-type-like_dom_sf"/>
</dbReference>
<dbReference type="EMBL" id="GGEC01037919">
    <property type="protein sequence ID" value="MBX18403.1"/>
    <property type="molecule type" value="Transcribed_RNA"/>
</dbReference>
<accession>A0A2P2LKA9</accession>
<dbReference type="AlphaFoldDB" id="A0A2P2LKA9"/>
<evidence type="ECO:0000259" key="2">
    <source>
        <dbReference type="PROSITE" id="PS51746"/>
    </source>
</evidence>
<protein>
    <recommendedName>
        <fullName evidence="2">PPM-type phosphatase domain-containing protein</fullName>
    </recommendedName>
</protein>
<name>A0A2P2LKA9_RHIMU</name>